<dbReference type="InParanoid" id="M4BKG5"/>
<dbReference type="HOGENOM" id="CLU_2927525_0_0_1"/>
<sequence length="61" mass="7024">MAVLQPLRRPLMEGPVLIEATAQRPCRTRREFRMTRFVSHYQVVLGHAASAGHPELEREKV</sequence>
<dbReference type="EMBL" id="JH598357">
    <property type="status" value="NOT_ANNOTATED_CDS"/>
    <property type="molecule type" value="Genomic_DNA"/>
</dbReference>
<evidence type="ECO:0000313" key="1">
    <source>
        <dbReference type="EnsemblProtists" id="HpaP806898"/>
    </source>
</evidence>
<name>M4BKG5_HYAAE</name>
<dbReference type="EnsemblProtists" id="HpaT806898">
    <property type="protein sequence ID" value="HpaP806898"/>
    <property type="gene ID" value="HpaG806898"/>
</dbReference>
<proteinExistence type="predicted"/>
<dbReference type="Proteomes" id="UP000011713">
    <property type="component" value="Unassembled WGS sequence"/>
</dbReference>
<reference evidence="1" key="2">
    <citation type="submission" date="2015-06" db="UniProtKB">
        <authorList>
            <consortium name="EnsemblProtists"/>
        </authorList>
    </citation>
    <scope>IDENTIFICATION</scope>
    <source>
        <strain evidence="1">Emoy2</strain>
    </source>
</reference>
<evidence type="ECO:0000313" key="2">
    <source>
        <dbReference type="Proteomes" id="UP000011713"/>
    </source>
</evidence>
<dbReference type="VEuPathDB" id="FungiDB:HpaG806898"/>
<dbReference type="AlphaFoldDB" id="M4BKG5"/>
<organism evidence="1 2">
    <name type="scientific">Hyaloperonospora arabidopsidis (strain Emoy2)</name>
    <name type="common">Downy mildew agent</name>
    <name type="synonym">Peronospora arabidopsidis</name>
    <dbReference type="NCBI Taxonomy" id="559515"/>
    <lineage>
        <taxon>Eukaryota</taxon>
        <taxon>Sar</taxon>
        <taxon>Stramenopiles</taxon>
        <taxon>Oomycota</taxon>
        <taxon>Peronosporomycetes</taxon>
        <taxon>Peronosporales</taxon>
        <taxon>Peronosporaceae</taxon>
        <taxon>Hyaloperonospora</taxon>
    </lineage>
</organism>
<accession>M4BKG5</accession>
<keyword evidence="2" id="KW-1185">Reference proteome</keyword>
<reference evidence="2" key="1">
    <citation type="journal article" date="2010" name="Science">
        <title>Signatures of adaptation to obligate biotrophy in the Hyaloperonospora arabidopsidis genome.</title>
        <authorList>
            <person name="Baxter L."/>
            <person name="Tripathy S."/>
            <person name="Ishaque N."/>
            <person name="Boot N."/>
            <person name="Cabral A."/>
            <person name="Kemen E."/>
            <person name="Thines M."/>
            <person name="Ah-Fong A."/>
            <person name="Anderson R."/>
            <person name="Badejoko W."/>
            <person name="Bittner-Eddy P."/>
            <person name="Boore J.L."/>
            <person name="Chibucos M.C."/>
            <person name="Coates M."/>
            <person name="Dehal P."/>
            <person name="Delehaunty K."/>
            <person name="Dong S."/>
            <person name="Downton P."/>
            <person name="Dumas B."/>
            <person name="Fabro G."/>
            <person name="Fronick C."/>
            <person name="Fuerstenberg S.I."/>
            <person name="Fulton L."/>
            <person name="Gaulin E."/>
            <person name="Govers F."/>
            <person name="Hughes L."/>
            <person name="Humphray S."/>
            <person name="Jiang R.H."/>
            <person name="Judelson H."/>
            <person name="Kamoun S."/>
            <person name="Kyung K."/>
            <person name="Meijer H."/>
            <person name="Minx P."/>
            <person name="Morris P."/>
            <person name="Nelson J."/>
            <person name="Phuntumart V."/>
            <person name="Qutob D."/>
            <person name="Rehmany A."/>
            <person name="Rougon-Cardoso A."/>
            <person name="Ryden P."/>
            <person name="Torto-Alalibo T."/>
            <person name="Studholme D."/>
            <person name="Wang Y."/>
            <person name="Win J."/>
            <person name="Wood J."/>
            <person name="Clifton S.W."/>
            <person name="Rogers J."/>
            <person name="Van den Ackerveken G."/>
            <person name="Jones J.D."/>
            <person name="McDowell J.M."/>
            <person name="Beynon J."/>
            <person name="Tyler B.M."/>
        </authorList>
    </citation>
    <scope>NUCLEOTIDE SEQUENCE [LARGE SCALE GENOMIC DNA]</scope>
    <source>
        <strain evidence="2">Emoy2</strain>
    </source>
</reference>
<protein>
    <submittedName>
        <fullName evidence="1">Uncharacterized protein</fullName>
    </submittedName>
</protein>